<gene>
    <name evidence="3" type="ORF">Ae201684_010461</name>
</gene>
<name>A0A6G0WY75_9STRA</name>
<feature type="domain" description="Apple" evidence="2">
    <location>
        <begin position="26"/>
        <end position="70"/>
    </location>
</feature>
<evidence type="ECO:0000259" key="2">
    <source>
        <dbReference type="Pfam" id="PF14295"/>
    </source>
</evidence>
<dbReference type="VEuPathDB" id="FungiDB:AeMF1_013785"/>
<evidence type="ECO:0000313" key="3">
    <source>
        <dbReference type="EMBL" id="KAF0732472.1"/>
    </source>
</evidence>
<feature type="domain" description="Apple" evidence="2">
    <location>
        <begin position="244"/>
        <end position="271"/>
    </location>
</feature>
<keyword evidence="1" id="KW-0732">Signal</keyword>
<dbReference type="Gene3D" id="3.50.4.10">
    <property type="entry name" value="Hepatocyte Growth Factor"/>
    <property type="match status" value="1"/>
</dbReference>
<keyword evidence="4" id="KW-1185">Reference proteome</keyword>
<organism evidence="3 4">
    <name type="scientific">Aphanomyces euteiches</name>
    <dbReference type="NCBI Taxonomy" id="100861"/>
    <lineage>
        <taxon>Eukaryota</taxon>
        <taxon>Sar</taxon>
        <taxon>Stramenopiles</taxon>
        <taxon>Oomycota</taxon>
        <taxon>Saprolegniomycetes</taxon>
        <taxon>Saprolegniales</taxon>
        <taxon>Verrucalvaceae</taxon>
        <taxon>Aphanomyces</taxon>
    </lineage>
</organism>
<protein>
    <recommendedName>
        <fullName evidence="2">Apple domain-containing protein</fullName>
    </recommendedName>
</protein>
<dbReference type="InterPro" id="IPR024078">
    <property type="entry name" value="LmbE-like_dom_sf"/>
</dbReference>
<dbReference type="SUPFAM" id="SSF102588">
    <property type="entry name" value="LmbE-like"/>
    <property type="match status" value="1"/>
</dbReference>
<evidence type="ECO:0000256" key="1">
    <source>
        <dbReference type="SAM" id="SignalP"/>
    </source>
</evidence>
<proteinExistence type="predicted"/>
<dbReference type="EMBL" id="VJMJ01000132">
    <property type="protein sequence ID" value="KAF0732472.1"/>
    <property type="molecule type" value="Genomic_DNA"/>
</dbReference>
<reference evidence="3 4" key="1">
    <citation type="submission" date="2019-07" db="EMBL/GenBank/DDBJ databases">
        <title>Genomics analysis of Aphanomyces spp. identifies a new class of oomycete effector associated with host adaptation.</title>
        <authorList>
            <person name="Gaulin E."/>
        </authorList>
    </citation>
    <scope>NUCLEOTIDE SEQUENCE [LARGE SCALE GENOMIC DNA]</scope>
    <source>
        <strain evidence="3 4">ATCC 201684</strain>
    </source>
</reference>
<accession>A0A6G0WY75</accession>
<sequence>MLRAVAASLMASWVFSNEWKALPNDTDYIGGDLNSTLRASISDCAEDCAATRHCWLFVWSHRNGGTCFLKERTAAASHVSLPGIRAGELVQTEPPPSLFKRNDVQGNVFATTDVQVHEAGTFPLPTLVFHSMAQAMWANDLPEALVTAKISNGQELFNESLLVHHDLATPFHHVESISECARIAFAYTRVFFTYLRQSQLCILVNSTREKTSSVLNLATREGHPMPAWDNSLPSIFDRASGIATSSLACSSACTADTSCAASLWNAATNNCTLFAPRKALFDDIYAGWIAPPAVIRSPDSVEPYALVRNALSSSDSLFEKQDAAGMSATDCAVRSAQQGQLFFAFDEQTQTCRIAKTQSILAHDDASATSFLYWTPTAPIKLHGALAEDVIPRRQSRHEDVAGCTSACIPSFELCFGSLWLADKKTCYIYLPNVAAANASNHSFLGWIAKTPQSLHVNDEEFPAPSPDHVHVFISAHQDDHELFMSADVMHALANPHAKLVFIYTTAGDADARDGWWEARESGTLAASSTLVELLAEPSFNSRRKTSLARVGRFHVRRTDVGDRLRHYFVRLGEESMFKFALDNATNRVEKPLGNDNHEEEDVYTSLDDVKAVVRAILRDETYGFPSVVVGANEFHGLDAADQGVDHQLHEATGAITASVLETYPLWAQCVHQKYYFGYQRWQAQANIPEPYRSFQRYMWLQLSAAIDARYSKGYPVWMDHIHVLGRQYIAREVLNTTFPCH</sequence>
<dbReference type="Gene3D" id="3.40.50.10320">
    <property type="entry name" value="LmbE-like"/>
    <property type="match status" value="1"/>
</dbReference>
<comment type="caution">
    <text evidence="3">The sequence shown here is derived from an EMBL/GenBank/DDBJ whole genome shotgun (WGS) entry which is preliminary data.</text>
</comment>
<dbReference type="InterPro" id="IPR003609">
    <property type="entry name" value="Pan_app"/>
</dbReference>
<dbReference type="Pfam" id="PF14295">
    <property type="entry name" value="PAN_4"/>
    <property type="match status" value="2"/>
</dbReference>
<feature type="signal peptide" evidence="1">
    <location>
        <begin position="1"/>
        <end position="16"/>
    </location>
</feature>
<dbReference type="Proteomes" id="UP000481153">
    <property type="component" value="Unassembled WGS sequence"/>
</dbReference>
<dbReference type="AlphaFoldDB" id="A0A6G0WY75"/>
<evidence type="ECO:0000313" key="4">
    <source>
        <dbReference type="Proteomes" id="UP000481153"/>
    </source>
</evidence>
<feature type="chain" id="PRO_5026023630" description="Apple domain-containing protein" evidence="1">
    <location>
        <begin position="17"/>
        <end position="742"/>
    </location>
</feature>